<dbReference type="AlphaFoldDB" id="A0A2C8Z4X7"/>
<organism evidence="1 2">
    <name type="scientific">Salinibacterium xinjiangense</name>
    <dbReference type="NCBI Taxonomy" id="386302"/>
    <lineage>
        <taxon>Bacteria</taxon>
        <taxon>Bacillati</taxon>
        <taxon>Actinomycetota</taxon>
        <taxon>Actinomycetes</taxon>
        <taxon>Micrococcales</taxon>
        <taxon>Microbacteriaceae</taxon>
        <taxon>Salinibacterium</taxon>
    </lineage>
</organism>
<gene>
    <name evidence="1" type="ORF">SAMN06296378_0830</name>
</gene>
<evidence type="ECO:0000313" key="2">
    <source>
        <dbReference type="Proteomes" id="UP000219440"/>
    </source>
</evidence>
<accession>A0A2C8Z4X7</accession>
<reference evidence="1 2" key="1">
    <citation type="submission" date="2017-09" db="EMBL/GenBank/DDBJ databases">
        <authorList>
            <person name="Ehlers B."/>
            <person name="Leendertz F.H."/>
        </authorList>
    </citation>
    <scope>NUCLEOTIDE SEQUENCE [LARGE SCALE GENOMIC DNA]</scope>
    <source>
        <strain evidence="1 2">CGMCC 1.05381</strain>
    </source>
</reference>
<dbReference type="RefSeq" id="WP_097059995.1">
    <property type="nucleotide sequence ID" value="NZ_BMLC01000001.1"/>
</dbReference>
<proteinExistence type="predicted"/>
<sequence>MTEIVGYTGIYNADGGIIGEVRYVIGHLLGTAECALCDITHSPVRRKPQWDMMVARLAVPVIVLHRNELDADLLAAAASTPLPAVFAHHADGTITVALSAQQLAGIGGSVTGFENAILGR</sequence>
<dbReference type="EMBL" id="OCST01000002">
    <property type="protein sequence ID" value="SOE58828.1"/>
    <property type="molecule type" value="Genomic_DNA"/>
</dbReference>
<evidence type="ECO:0000313" key="1">
    <source>
        <dbReference type="EMBL" id="SOE58828.1"/>
    </source>
</evidence>
<name>A0A2C8Z4X7_9MICO</name>
<keyword evidence="2" id="KW-1185">Reference proteome</keyword>
<dbReference type="Proteomes" id="UP000219440">
    <property type="component" value="Unassembled WGS sequence"/>
</dbReference>
<protein>
    <submittedName>
        <fullName evidence="1">Uncharacterized protein</fullName>
    </submittedName>
</protein>
<dbReference type="OrthoDB" id="4724472at2"/>